<evidence type="ECO:0000313" key="2">
    <source>
        <dbReference type="Proteomes" id="UP001139450"/>
    </source>
</evidence>
<dbReference type="AlphaFoldDB" id="A0A9X1X4T8"/>
<reference evidence="1" key="1">
    <citation type="submission" date="2022-04" db="EMBL/GenBank/DDBJ databases">
        <title>Mucilaginibacter sp. RS28 isolated from freshwater.</title>
        <authorList>
            <person name="Ko S.-R."/>
        </authorList>
    </citation>
    <scope>NUCLEOTIDE SEQUENCE</scope>
    <source>
        <strain evidence="1">RS28</strain>
    </source>
</reference>
<name>A0A9X1X4T8_9SPHI</name>
<evidence type="ECO:0000313" key="1">
    <source>
        <dbReference type="EMBL" id="MCJ8211044.1"/>
    </source>
</evidence>
<dbReference type="Proteomes" id="UP001139450">
    <property type="component" value="Unassembled WGS sequence"/>
</dbReference>
<sequence length="123" mass="14279">MSSFEVKTETFPQQGDDVNHYLSLLFTPGSASYDQLKYELQREYRFNGSPEVTSIKFDKGQLDANKGSFRVILDINFTFGCEDVQTDKHDQTSDWTFDVDREKQLIRFYSSPYAEARSTADEF</sequence>
<accession>A0A9X1X4T8</accession>
<dbReference type="EMBL" id="JALJEJ010000007">
    <property type="protein sequence ID" value="MCJ8211044.1"/>
    <property type="molecule type" value="Genomic_DNA"/>
</dbReference>
<comment type="caution">
    <text evidence="1">The sequence shown here is derived from an EMBL/GenBank/DDBJ whole genome shotgun (WGS) entry which is preliminary data.</text>
</comment>
<protein>
    <submittedName>
        <fullName evidence="1">Uncharacterized protein</fullName>
    </submittedName>
</protein>
<organism evidence="1 2">
    <name type="scientific">Mucilaginibacter straminoryzae</name>
    <dbReference type="NCBI Taxonomy" id="2932774"/>
    <lineage>
        <taxon>Bacteria</taxon>
        <taxon>Pseudomonadati</taxon>
        <taxon>Bacteroidota</taxon>
        <taxon>Sphingobacteriia</taxon>
        <taxon>Sphingobacteriales</taxon>
        <taxon>Sphingobacteriaceae</taxon>
        <taxon>Mucilaginibacter</taxon>
    </lineage>
</organism>
<proteinExistence type="predicted"/>
<gene>
    <name evidence="1" type="ORF">MUY27_15100</name>
</gene>
<keyword evidence="2" id="KW-1185">Reference proteome</keyword>
<dbReference type="RefSeq" id="WP_245131267.1">
    <property type="nucleotide sequence ID" value="NZ_JALJEJ010000007.1"/>
</dbReference>